<reference evidence="1 2" key="1">
    <citation type="submission" date="2019-03" db="EMBL/GenBank/DDBJ databases">
        <title>Paracraurococcus aquatilis NE82 genome sequence.</title>
        <authorList>
            <person name="Zhao Y."/>
            <person name="Du Z."/>
        </authorList>
    </citation>
    <scope>NUCLEOTIDE SEQUENCE [LARGE SCALE GENOMIC DNA]</scope>
    <source>
        <strain evidence="1 2">NE82</strain>
    </source>
</reference>
<accession>A0A4R4DD74</accession>
<gene>
    <name evidence="1" type="ORF">EXY23_16110</name>
</gene>
<protein>
    <submittedName>
        <fullName evidence="1">Uncharacterized protein</fullName>
    </submittedName>
</protein>
<organism evidence="1 2">
    <name type="scientific">Roseicella aquatilis</name>
    <dbReference type="NCBI Taxonomy" id="2527868"/>
    <lineage>
        <taxon>Bacteria</taxon>
        <taxon>Pseudomonadati</taxon>
        <taxon>Pseudomonadota</taxon>
        <taxon>Alphaproteobacteria</taxon>
        <taxon>Acetobacterales</taxon>
        <taxon>Roseomonadaceae</taxon>
        <taxon>Roseicella</taxon>
    </lineage>
</organism>
<comment type="caution">
    <text evidence="1">The sequence shown here is derived from an EMBL/GenBank/DDBJ whole genome shotgun (WGS) entry which is preliminary data.</text>
</comment>
<proteinExistence type="predicted"/>
<dbReference type="OrthoDB" id="129082at2"/>
<dbReference type="AlphaFoldDB" id="A0A4R4DD74"/>
<sequence length="125" mass="13068">MRFVPTRLHGAVDYLWGGLLLLGPRRLGLPPGSAEARVAQAAGAGAILYAALTDYELGLIPALNMRQHLALDVAGGAALAAAPLLLGSLPHRRAPLLGFGLFAVAAGLLTRTRPEHGPRRRLAAR</sequence>
<keyword evidence="2" id="KW-1185">Reference proteome</keyword>
<evidence type="ECO:0000313" key="2">
    <source>
        <dbReference type="Proteomes" id="UP000295023"/>
    </source>
</evidence>
<dbReference type="Proteomes" id="UP000295023">
    <property type="component" value="Unassembled WGS sequence"/>
</dbReference>
<dbReference type="EMBL" id="SKBM01000015">
    <property type="protein sequence ID" value="TCZ58736.1"/>
    <property type="molecule type" value="Genomic_DNA"/>
</dbReference>
<evidence type="ECO:0000313" key="1">
    <source>
        <dbReference type="EMBL" id="TCZ58736.1"/>
    </source>
</evidence>
<name>A0A4R4DD74_9PROT</name>
<dbReference type="RefSeq" id="WP_132291433.1">
    <property type="nucleotide sequence ID" value="NZ_SKBM01000015.1"/>
</dbReference>